<comment type="function">
    <text evidence="9">Probably acts as a heme chaperone, transferring heme to an unknown acceptor. Binds one molecule of heme per monomer, possibly covalently. Binds 1 [4Fe-4S] cluster. The cluster is coordinated with 3 cysteines and an exchangeable S-adenosyl-L-methionine.</text>
</comment>
<proteinExistence type="inferred from homology"/>
<sequence length="409" mass="43597">MAQLPDGDPAPPDGALPASALNAARPLSLYVHVPFCRVRCGYCDFNTYAPSELGDLAPGTYLSAAVAELDLAARVLGRRRVSTVFFGGGTPTMLPADALAGLLGAVGERFDLALDAEVTTEANPETLTADYLVTLRAAGFTRLSLGLQSVVPHVLAVLDRQHTPRRGLDAAGWARDAGFEHISLDLIYGTPGESLDDWRASLDAVAGAPVDHVSAYSLIVEEGTRLAARVRRGELPMPDDDDLADKYELADALLTSLGMMNYEVSNWAMPGGECRHNLAYWHGADWWGIGPGAHSHIGGVRFWNRKHPRSYAASLAAGESPALAREVLGEEDRRVERVLLELRLAGGVPLSVLTPSEGSRIDGIVERGLAAVVPGLGGERGGVLEPGPRLRLTREGRLLADGVIRDLLD</sequence>
<dbReference type="InterPro" id="IPR006638">
    <property type="entry name" value="Elp3/MiaA/NifB-like_rSAM"/>
</dbReference>
<dbReference type="GO" id="GO:0006779">
    <property type="term" value="P:porphyrin-containing compound biosynthetic process"/>
    <property type="evidence" value="ECO:0007669"/>
    <property type="project" value="InterPro"/>
</dbReference>
<keyword evidence="5 9" id="KW-0479">Metal-binding</keyword>
<evidence type="ECO:0000256" key="7">
    <source>
        <dbReference type="ARBA" id="ARBA00023014"/>
    </source>
</evidence>
<dbReference type="PROSITE" id="PS51918">
    <property type="entry name" value="RADICAL_SAM"/>
    <property type="match status" value="1"/>
</dbReference>
<name>A0A1C0AKK5_9ACTN</name>
<dbReference type="SMART" id="SM00729">
    <property type="entry name" value="Elp3"/>
    <property type="match status" value="1"/>
</dbReference>
<keyword evidence="4 9" id="KW-0949">S-adenosyl-L-methionine</keyword>
<dbReference type="GO" id="GO:0046872">
    <property type="term" value="F:metal ion binding"/>
    <property type="evidence" value="ECO:0007669"/>
    <property type="project" value="UniProtKB-UniRule"/>
</dbReference>
<keyword evidence="8 9" id="KW-0143">Chaperone</keyword>
<dbReference type="CDD" id="cd01335">
    <property type="entry name" value="Radical_SAM"/>
    <property type="match status" value="1"/>
</dbReference>
<gene>
    <name evidence="10" type="ORF">BCR15_07075</name>
</gene>
<dbReference type="PANTHER" id="PTHR13932:SF5">
    <property type="entry name" value="RADICAL S-ADENOSYL METHIONINE DOMAIN-CONTAINING PROTEIN 1, MITOCHONDRIAL"/>
    <property type="match status" value="1"/>
</dbReference>
<evidence type="ECO:0000313" key="11">
    <source>
        <dbReference type="Proteomes" id="UP000093501"/>
    </source>
</evidence>
<keyword evidence="9" id="KW-0004">4Fe-4S</keyword>
<dbReference type="RefSeq" id="WP_068752139.1">
    <property type="nucleotide sequence ID" value="NZ_LR214441.1"/>
</dbReference>
<evidence type="ECO:0000256" key="1">
    <source>
        <dbReference type="ARBA" id="ARBA00006100"/>
    </source>
</evidence>
<dbReference type="Gene3D" id="3.20.20.70">
    <property type="entry name" value="Aldolase class I"/>
    <property type="match status" value="1"/>
</dbReference>
<comment type="caution">
    <text evidence="10">The sequence shown here is derived from an EMBL/GenBank/DDBJ whole genome shotgun (WGS) entry which is preliminary data.</text>
</comment>
<reference evidence="11" key="1">
    <citation type="submission" date="2016-07" db="EMBL/GenBank/DDBJ databases">
        <authorList>
            <person name="Florea S."/>
            <person name="Webb J.S."/>
            <person name="Jaromczyk J."/>
            <person name="Schardl C.L."/>
        </authorList>
    </citation>
    <scope>NUCLEOTIDE SEQUENCE [LARGE SCALE GENOMIC DNA]</scope>
    <source>
        <strain evidence="11">IPBSL-7</strain>
    </source>
</reference>
<dbReference type="InterPro" id="IPR004559">
    <property type="entry name" value="HemW-like"/>
</dbReference>
<dbReference type="SUPFAM" id="SSF102114">
    <property type="entry name" value="Radical SAM enzymes"/>
    <property type="match status" value="1"/>
</dbReference>
<dbReference type="InterPro" id="IPR013785">
    <property type="entry name" value="Aldolase_TIM"/>
</dbReference>
<comment type="subcellular location">
    <subcellularLocation>
        <location evidence="9">Cytoplasm</location>
    </subcellularLocation>
</comment>
<dbReference type="SFLD" id="SFLDF00562">
    <property type="entry name" value="HemN-like__clustered_with_heat"/>
    <property type="match status" value="1"/>
</dbReference>
<dbReference type="InterPro" id="IPR007197">
    <property type="entry name" value="rSAM"/>
</dbReference>
<keyword evidence="9" id="KW-0963">Cytoplasm</keyword>
<dbReference type="PANTHER" id="PTHR13932">
    <property type="entry name" value="COPROPORPHYRINIGEN III OXIDASE"/>
    <property type="match status" value="1"/>
</dbReference>
<evidence type="ECO:0000256" key="6">
    <source>
        <dbReference type="ARBA" id="ARBA00023004"/>
    </source>
</evidence>
<keyword evidence="6 9" id="KW-0408">Iron</keyword>
<evidence type="ECO:0000256" key="2">
    <source>
        <dbReference type="ARBA" id="ARBA00017228"/>
    </source>
</evidence>
<dbReference type="NCBIfam" id="TIGR00539">
    <property type="entry name" value="hemN_rel"/>
    <property type="match status" value="1"/>
</dbReference>
<evidence type="ECO:0000256" key="5">
    <source>
        <dbReference type="ARBA" id="ARBA00022723"/>
    </source>
</evidence>
<dbReference type="SFLD" id="SFLDG01065">
    <property type="entry name" value="anaerobic_coproporphyrinogen-I"/>
    <property type="match status" value="1"/>
</dbReference>
<keyword evidence="7 9" id="KW-0411">Iron-sulfur</keyword>
<dbReference type="EMBL" id="MBQD01000023">
    <property type="protein sequence ID" value="OCL33033.1"/>
    <property type="molecule type" value="Genomic_DNA"/>
</dbReference>
<protein>
    <recommendedName>
        <fullName evidence="2 9">Heme chaperone HemW</fullName>
    </recommendedName>
</protein>
<dbReference type="GO" id="GO:0005737">
    <property type="term" value="C:cytoplasm"/>
    <property type="evidence" value="ECO:0007669"/>
    <property type="project" value="UniProtKB-SubCell"/>
</dbReference>
<dbReference type="AlphaFoldDB" id="A0A1C0AKK5"/>
<evidence type="ECO:0000256" key="4">
    <source>
        <dbReference type="ARBA" id="ARBA00022691"/>
    </source>
</evidence>
<evidence type="ECO:0000256" key="3">
    <source>
        <dbReference type="ARBA" id="ARBA00022617"/>
    </source>
</evidence>
<comment type="similarity">
    <text evidence="1">Belongs to the anaerobic coproporphyrinogen-III oxidase family. HemW subfamily.</text>
</comment>
<keyword evidence="3 9" id="KW-0349">Heme</keyword>
<dbReference type="GO" id="GO:0051539">
    <property type="term" value="F:4 iron, 4 sulfur cluster binding"/>
    <property type="evidence" value="ECO:0007669"/>
    <property type="project" value="UniProtKB-UniRule"/>
</dbReference>
<keyword evidence="11" id="KW-1185">Reference proteome</keyword>
<dbReference type="SFLD" id="SFLDG01082">
    <property type="entry name" value="B12-binding_domain_containing"/>
    <property type="match status" value="1"/>
</dbReference>
<evidence type="ECO:0000256" key="8">
    <source>
        <dbReference type="ARBA" id="ARBA00023186"/>
    </source>
</evidence>
<dbReference type="SFLD" id="SFLDS00029">
    <property type="entry name" value="Radical_SAM"/>
    <property type="match status" value="1"/>
</dbReference>
<accession>A0A1C0AKK5</accession>
<evidence type="ECO:0000313" key="10">
    <source>
        <dbReference type="EMBL" id="OCL33033.1"/>
    </source>
</evidence>
<dbReference type="SFLD" id="SFLDF00288">
    <property type="entry name" value="HemN-like__clustered_with_nucl"/>
    <property type="match status" value="1"/>
</dbReference>
<evidence type="ECO:0000256" key="9">
    <source>
        <dbReference type="RuleBase" id="RU364116"/>
    </source>
</evidence>
<dbReference type="GO" id="GO:0004109">
    <property type="term" value="F:coproporphyrinogen oxidase activity"/>
    <property type="evidence" value="ECO:0007669"/>
    <property type="project" value="InterPro"/>
</dbReference>
<organism evidence="10 11">
    <name type="scientific">Tessaracoccus lapidicaptus</name>
    <dbReference type="NCBI Taxonomy" id="1427523"/>
    <lineage>
        <taxon>Bacteria</taxon>
        <taxon>Bacillati</taxon>
        <taxon>Actinomycetota</taxon>
        <taxon>Actinomycetes</taxon>
        <taxon>Propionibacteriales</taxon>
        <taxon>Propionibacteriaceae</taxon>
        <taxon>Tessaracoccus</taxon>
    </lineage>
</organism>
<dbReference type="InterPro" id="IPR034505">
    <property type="entry name" value="Coproporphyrinogen-III_oxidase"/>
</dbReference>
<dbReference type="Pfam" id="PF04055">
    <property type="entry name" value="Radical_SAM"/>
    <property type="match status" value="1"/>
</dbReference>
<dbReference type="InterPro" id="IPR058240">
    <property type="entry name" value="rSAM_sf"/>
</dbReference>
<dbReference type="Proteomes" id="UP000093501">
    <property type="component" value="Unassembled WGS sequence"/>
</dbReference>